<dbReference type="GO" id="GO:0008835">
    <property type="term" value="F:diaminohydroxyphosphoribosylaminopyrimidine deaminase activity"/>
    <property type="evidence" value="ECO:0007669"/>
    <property type="project" value="TreeGrafter"/>
</dbReference>
<reference evidence="2" key="1">
    <citation type="journal article" date="2014" name="Int. J. Syst. Evol. Microbiol.">
        <title>Complete genome sequence of Corynebacterium casei LMG S-19264T (=DSM 44701T), isolated from a smear-ripened cheese.</title>
        <authorList>
            <consortium name="US DOE Joint Genome Institute (JGI-PGF)"/>
            <person name="Walter F."/>
            <person name="Albersmeier A."/>
            <person name="Kalinowski J."/>
            <person name="Ruckert C."/>
        </authorList>
    </citation>
    <scope>NUCLEOTIDE SEQUENCE</scope>
    <source>
        <strain evidence="2">JCM 4335</strain>
    </source>
</reference>
<gene>
    <name evidence="2" type="ORF">GCM10010249_07380</name>
</gene>
<reference evidence="2" key="2">
    <citation type="submission" date="2020-09" db="EMBL/GenBank/DDBJ databases">
        <authorList>
            <person name="Sun Q."/>
            <person name="Ohkuma M."/>
        </authorList>
    </citation>
    <scope>NUCLEOTIDE SEQUENCE</scope>
    <source>
        <strain evidence="2">JCM 4335</strain>
    </source>
</reference>
<organism evidence="2 3">
    <name type="scientific">Streptomyces roseolilacinus</name>
    <dbReference type="NCBI Taxonomy" id="66904"/>
    <lineage>
        <taxon>Bacteria</taxon>
        <taxon>Bacillati</taxon>
        <taxon>Actinomycetota</taxon>
        <taxon>Actinomycetes</taxon>
        <taxon>Kitasatosporales</taxon>
        <taxon>Streptomycetaceae</taxon>
        <taxon>Streptomyces</taxon>
    </lineage>
</organism>
<keyword evidence="3" id="KW-1185">Reference proteome</keyword>
<feature type="domain" description="CMP/dCMP-type deaminase" evidence="1">
    <location>
        <begin position="4"/>
        <end position="117"/>
    </location>
</feature>
<name>A0A918AWG7_9ACTN</name>
<dbReference type="SUPFAM" id="SSF53927">
    <property type="entry name" value="Cytidine deaminase-like"/>
    <property type="match status" value="1"/>
</dbReference>
<accession>A0A918AWG7</accession>
<proteinExistence type="predicted"/>
<dbReference type="Gene3D" id="3.40.140.10">
    <property type="entry name" value="Cytidine Deaminase, domain 2"/>
    <property type="match status" value="1"/>
</dbReference>
<dbReference type="Proteomes" id="UP000654123">
    <property type="component" value="Unassembled WGS sequence"/>
</dbReference>
<sequence>MTKLDDHAWMQKAIDLSRRCPPADSAFSVGAVIVDTDGNEVANGYSRETGLHTHAEESALAKLSGRVESLSDVTLYSTLEPCSERKSSPVTCTELILRSGIRRVVIAWREPALFVGDCVGVEILRANDVTVIELPELAGAARQINGHLLD</sequence>
<evidence type="ECO:0000313" key="2">
    <source>
        <dbReference type="EMBL" id="GGP91869.1"/>
    </source>
</evidence>
<evidence type="ECO:0000313" key="3">
    <source>
        <dbReference type="Proteomes" id="UP000654123"/>
    </source>
</evidence>
<dbReference type="PANTHER" id="PTHR11079:SF162">
    <property type="entry name" value="RIBOFLAVIN BIOSYNTHESIS PROTEIN PYRD, CHLOROPLASTIC"/>
    <property type="match status" value="1"/>
</dbReference>
<dbReference type="Pfam" id="PF00383">
    <property type="entry name" value="dCMP_cyt_deam_1"/>
    <property type="match status" value="1"/>
</dbReference>
<dbReference type="EMBL" id="BMSV01000001">
    <property type="protein sequence ID" value="GGP91869.1"/>
    <property type="molecule type" value="Genomic_DNA"/>
</dbReference>
<dbReference type="PANTHER" id="PTHR11079">
    <property type="entry name" value="CYTOSINE DEAMINASE FAMILY MEMBER"/>
    <property type="match status" value="1"/>
</dbReference>
<dbReference type="InterPro" id="IPR002125">
    <property type="entry name" value="CMP_dCMP_dom"/>
</dbReference>
<dbReference type="AlphaFoldDB" id="A0A918AWG7"/>
<dbReference type="RefSeq" id="WP_189529733.1">
    <property type="nucleotide sequence ID" value="NZ_BMSV01000001.1"/>
</dbReference>
<comment type="caution">
    <text evidence="2">The sequence shown here is derived from an EMBL/GenBank/DDBJ whole genome shotgun (WGS) entry which is preliminary data.</text>
</comment>
<dbReference type="PROSITE" id="PS51747">
    <property type="entry name" value="CYT_DCMP_DEAMINASES_2"/>
    <property type="match status" value="1"/>
</dbReference>
<protein>
    <recommendedName>
        <fullName evidence="1">CMP/dCMP-type deaminase domain-containing protein</fullName>
    </recommendedName>
</protein>
<evidence type="ECO:0000259" key="1">
    <source>
        <dbReference type="PROSITE" id="PS51747"/>
    </source>
</evidence>
<dbReference type="InterPro" id="IPR016193">
    <property type="entry name" value="Cytidine_deaminase-like"/>
</dbReference>